<reference evidence="2 3" key="1">
    <citation type="journal article" date="2021" name="Nat. Plants">
        <title>The Taxus genome provides insights into paclitaxel biosynthesis.</title>
        <authorList>
            <person name="Xiong X."/>
            <person name="Gou J."/>
            <person name="Liao Q."/>
            <person name="Li Y."/>
            <person name="Zhou Q."/>
            <person name="Bi G."/>
            <person name="Li C."/>
            <person name="Du R."/>
            <person name="Wang X."/>
            <person name="Sun T."/>
            <person name="Guo L."/>
            <person name="Liang H."/>
            <person name="Lu P."/>
            <person name="Wu Y."/>
            <person name="Zhang Z."/>
            <person name="Ro D.K."/>
            <person name="Shang Y."/>
            <person name="Huang S."/>
            <person name="Yan J."/>
        </authorList>
    </citation>
    <scope>NUCLEOTIDE SEQUENCE [LARGE SCALE GENOMIC DNA]</scope>
    <source>
        <strain evidence="2">Ta-2019</strain>
    </source>
</reference>
<evidence type="ECO:0000313" key="3">
    <source>
        <dbReference type="Proteomes" id="UP000824469"/>
    </source>
</evidence>
<dbReference type="Proteomes" id="UP000824469">
    <property type="component" value="Unassembled WGS sequence"/>
</dbReference>
<comment type="caution">
    <text evidence="2">The sequence shown here is derived from an EMBL/GenBank/DDBJ whole genome shotgun (WGS) entry which is preliminary data.</text>
</comment>
<dbReference type="EMBL" id="JAHRHJ020002782">
    <property type="protein sequence ID" value="KAH9292616.1"/>
    <property type="molecule type" value="Genomic_DNA"/>
</dbReference>
<feature type="region of interest" description="Disordered" evidence="1">
    <location>
        <begin position="69"/>
        <end position="98"/>
    </location>
</feature>
<name>A0AA38F8C5_TAXCH</name>
<accession>A0AA38F8C5</accession>
<keyword evidence="3" id="KW-1185">Reference proteome</keyword>
<organism evidence="2 3">
    <name type="scientific">Taxus chinensis</name>
    <name type="common">Chinese yew</name>
    <name type="synonym">Taxus wallichiana var. chinensis</name>
    <dbReference type="NCBI Taxonomy" id="29808"/>
    <lineage>
        <taxon>Eukaryota</taxon>
        <taxon>Viridiplantae</taxon>
        <taxon>Streptophyta</taxon>
        <taxon>Embryophyta</taxon>
        <taxon>Tracheophyta</taxon>
        <taxon>Spermatophyta</taxon>
        <taxon>Pinopsida</taxon>
        <taxon>Pinidae</taxon>
        <taxon>Conifers II</taxon>
        <taxon>Cupressales</taxon>
        <taxon>Taxaceae</taxon>
        <taxon>Taxus</taxon>
    </lineage>
</organism>
<sequence length="173" mass="19574">MTGRERVEKKLPANFAVELFDAMDIRFGNDRAINPGKISIDTSDTQYAFTEGGCSPIENEPLKECEIPTMTGESSLNTGKEKEKLSTGKKRKTSNKTTSIKDNIVESNKLVISAFQMAEEGRMKRHEIDREREDKNEERLFKIEEQKINVQMNMVSAMNAIGQAMLKMTESFA</sequence>
<protein>
    <submittedName>
        <fullName evidence="2">Uncharacterized protein</fullName>
    </submittedName>
</protein>
<evidence type="ECO:0000313" key="2">
    <source>
        <dbReference type="EMBL" id="KAH9292616.1"/>
    </source>
</evidence>
<feature type="non-terminal residue" evidence="2">
    <location>
        <position position="173"/>
    </location>
</feature>
<proteinExistence type="predicted"/>
<dbReference type="AlphaFoldDB" id="A0AA38F8C5"/>
<evidence type="ECO:0000256" key="1">
    <source>
        <dbReference type="SAM" id="MobiDB-lite"/>
    </source>
</evidence>
<gene>
    <name evidence="2" type="ORF">KI387_042197</name>
</gene>